<keyword evidence="1" id="KW-0472">Membrane</keyword>
<evidence type="ECO:0000256" key="1">
    <source>
        <dbReference type="SAM" id="Phobius"/>
    </source>
</evidence>
<feature type="domain" description="Potassium channel" evidence="2">
    <location>
        <begin position="323"/>
        <end position="400"/>
    </location>
</feature>
<keyword evidence="1" id="KW-0812">Transmembrane</keyword>
<feature type="transmembrane region" description="Helical" evidence="1">
    <location>
        <begin position="353"/>
        <end position="371"/>
    </location>
</feature>
<evidence type="ECO:0000259" key="2">
    <source>
        <dbReference type="Pfam" id="PF07885"/>
    </source>
</evidence>
<dbReference type="Gene3D" id="1.10.287.70">
    <property type="match status" value="1"/>
</dbReference>
<gene>
    <name evidence="3" type="ORF">GEM_4042</name>
</gene>
<name>A0A9W3K3U7_BURCE</name>
<dbReference type="AlphaFoldDB" id="A0A9W3K3U7"/>
<dbReference type="EMBL" id="CP003775">
    <property type="protein sequence ID" value="AFQ50432.1"/>
    <property type="molecule type" value="Genomic_DNA"/>
</dbReference>
<dbReference type="InterPro" id="IPR013099">
    <property type="entry name" value="K_chnl_dom"/>
</dbReference>
<feature type="transmembrane region" description="Helical" evidence="1">
    <location>
        <begin position="315"/>
        <end position="333"/>
    </location>
</feature>
<sequence length="403" mass="45307">MSVIGHRITTRTHVKNKISTTKQVGFVFDLLKEHDIHSADEFRRLIDGKMSLHGSVTFAILRDADVPLDSENRWYDDEFEFRQTIFDCEEISLRNSSKIRLHDCIFLGSLFVSNGNDSIATEVYMDSCIVERTLQIRVGENDASSVGLTDVFSEELRIVQSHVSEIGIFGGAFGGTVLERSEGAQLTVMSDSLGEFQFSDCNFNRVAFPRGQVNVHALPRRHFLTRLFTQCHKFCAFDATSKAKYSDLYWDQRSNQERIRKLIETYDFFLSQTELRHSKLDASHVKYLRALAESHSHGSRWFVFATGAFLKPSRMLLLSAVMLSAFAAIYMLPFCKFVTAGSNVPGSLNILDAIYFSCVTFTTLGYGDIVPLAGARAIAMTEALLGIVMSSSLAVSIARRYIE</sequence>
<dbReference type="KEGG" id="bct:GEM_4042"/>
<organism evidence="3 4">
    <name type="scientific">Burkholderia cepacia GG4</name>
    <dbReference type="NCBI Taxonomy" id="1009846"/>
    <lineage>
        <taxon>Bacteria</taxon>
        <taxon>Pseudomonadati</taxon>
        <taxon>Pseudomonadota</taxon>
        <taxon>Betaproteobacteria</taxon>
        <taxon>Burkholderiales</taxon>
        <taxon>Burkholderiaceae</taxon>
        <taxon>Burkholderia</taxon>
        <taxon>Burkholderia cepacia complex</taxon>
    </lineage>
</organism>
<accession>A0A9W3K3U7</accession>
<keyword evidence="1" id="KW-1133">Transmembrane helix</keyword>
<proteinExistence type="predicted"/>
<evidence type="ECO:0000313" key="4">
    <source>
        <dbReference type="Proteomes" id="UP000032866"/>
    </source>
</evidence>
<dbReference type="SUPFAM" id="SSF81324">
    <property type="entry name" value="Voltage-gated potassium channels"/>
    <property type="match status" value="1"/>
</dbReference>
<dbReference type="Pfam" id="PF07885">
    <property type="entry name" value="Ion_trans_2"/>
    <property type="match status" value="1"/>
</dbReference>
<reference evidence="3 4" key="1">
    <citation type="journal article" date="2012" name="J. Bacteriol.">
        <title>Complete Genome Sequence of Burkholderia sp. Strain GG4, a Betaproteobacterium That Reduces 3-Oxo-N-Acylhomoserine Lactones and Produces Different N-Acylhomoserine Lactones.</title>
        <authorList>
            <person name="Hong K.W."/>
            <person name="Koh C.L."/>
            <person name="Sam C.K."/>
            <person name="Yin W.F."/>
            <person name="Chan K.G."/>
        </authorList>
    </citation>
    <scope>NUCLEOTIDE SEQUENCE [LARGE SCALE GENOMIC DNA]</scope>
    <source>
        <strain evidence="3 4">GG4</strain>
    </source>
</reference>
<evidence type="ECO:0000313" key="3">
    <source>
        <dbReference type="EMBL" id="AFQ50432.1"/>
    </source>
</evidence>
<feature type="transmembrane region" description="Helical" evidence="1">
    <location>
        <begin position="383"/>
        <end position="402"/>
    </location>
</feature>
<protein>
    <recommendedName>
        <fullName evidence="2">Potassium channel domain-containing protein</fullName>
    </recommendedName>
</protein>
<dbReference type="Proteomes" id="UP000032866">
    <property type="component" value="Chromosome 2"/>
</dbReference>